<dbReference type="AlphaFoldDB" id="A0A815B7B3"/>
<evidence type="ECO:0000256" key="2">
    <source>
        <dbReference type="ARBA" id="ARBA00009100"/>
    </source>
</evidence>
<keyword evidence="8" id="KW-1185">Reference proteome</keyword>
<dbReference type="InterPro" id="IPR014752">
    <property type="entry name" value="Arrestin-like_C"/>
</dbReference>
<reference evidence="7" key="1">
    <citation type="submission" date="2021-02" db="EMBL/GenBank/DDBJ databases">
        <authorList>
            <person name="Nowell W R."/>
        </authorList>
    </citation>
    <scope>NUCLEOTIDE SEQUENCE</scope>
</reference>
<dbReference type="InterPro" id="IPR028934">
    <property type="entry name" value="Vps26-related"/>
</dbReference>
<dbReference type="InterPro" id="IPR014756">
    <property type="entry name" value="Ig_E-set"/>
</dbReference>
<evidence type="ECO:0000313" key="8">
    <source>
        <dbReference type="Proteomes" id="UP000663828"/>
    </source>
</evidence>
<evidence type="ECO:0000256" key="5">
    <source>
        <dbReference type="ARBA" id="ARBA00093280"/>
    </source>
</evidence>
<accession>A0A815B7B3</accession>
<dbReference type="PANTHER" id="PTHR12233">
    <property type="entry name" value="VACUOLAR PROTEIN SORTING 26 RELATED"/>
    <property type="match status" value="1"/>
</dbReference>
<evidence type="ECO:0000256" key="3">
    <source>
        <dbReference type="ARBA" id="ARBA00022753"/>
    </source>
</evidence>
<dbReference type="GO" id="GO:0006886">
    <property type="term" value="P:intracellular protein transport"/>
    <property type="evidence" value="ECO:0007669"/>
    <property type="project" value="InterPro"/>
</dbReference>
<evidence type="ECO:0000256" key="6">
    <source>
        <dbReference type="ARBA" id="ARBA00093474"/>
    </source>
</evidence>
<organism evidence="7 8">
    <name type="scientific">Adineta ricciae</name>
    <name type="common">Rotifer</name>
    <dbReference type="NCBI Taxonomy" id="249248"/>
    <lineage>
        <taxon>Eukaryota</taxon>
        <taxon>Metazoa</taxon>
        <taxon>Spiralia</taxon>
        <taxon>Gnathifera</taxon>
        <taxon>Rotifera</taxon>
        <taxon>Eurotatoria</taxon>
        <taxon>Bdelloidea</taxon>
        <taxon>Adinetida</taxon>
        <taxon>Adinetidae</taxon>
        <taxon>Adineta</taxon>
    </lineage>
</organism>
<sequence>MSGSVDIRLNRHTKTYNENDIVQGTVIISVPSSFKHNGITLTVDGSVQLHLSGKSVGVFEAFYNSTKPVTLINQTLELAKPGQISTVRTEIPFQIQLKGKPNKPLYETYHGVFVNIQYFLRVDVKRTFLSKDMTKQIEFNVEYSPSHELAAEKAVAKPAAFEITSESIRIAQNKVDVPKFKISGHLGSLCCTITNPLSGEIVIEESELPIKSLEIQLLRIETCGCAEGFSRDSTEIQNIQIGDGDVAHKVEIPIRMLFPRTFTCPTLLTTNFKIEFEISIVLVFEDDRMISEISPCVICAIHAPSDRKCIQTCMDYCINDSESGIPIDLCNNACTTMCYSARGTLGSDEFNWEDDE</sequence>
<dbReference type="EMBL" id="CAJNOR010002235">
    <property type="protein sequence ID" value="CAF1266324.1"/>
    <property type="molecule type" value="Genomic_DNA"/>
</dbReference>
<dbReference type="FunFam" id="2.60.40.640:FF:000009">
    <property type="entry name" value="Down syndrome critical region protein 3"/>
    <property type="match status" value="1"/>
</dbReference>
<comment type="subunit">
    <text evidence="6">Component of the commander complex that is essential for endosomal recycling of transmembrane cargos; the commander complex is composed of the CCC subcomplex and the retriever subcomplex. Component of the heterotrimeric retriever complex consisting of VPS26C, VPS29 and VPS35L; within the complex interacts with VPS35L. Interacts with SNX17 (via C-terminus); the interaction is direct and associates SNX17 with the retriever complex. Interacts with SNX31; the interaction is direct.</text>
</comment>
<name>A0A815B7B3_ADIRI</name>
<proteinExistence type="inferred from homology"/>
<comment type="subcellular location">
    <subcellularLocation>
        <location evidence="1">Endosome</location>
    </subcellularLocation>
</comment>
<comment type="function">
    <text evidence="5">Component of the commander complex that is essential for endosomal recycling of transmembrane cargos; the commander complex is composed of the CCC subcomplex and the retriever subcomplex. Component of the retriever complex, which is a heterotrimeric complex related to retromer cargo-selective complex (CSC) and essential for retromer-independent retrieval and recycling of numerous cargos such as integrin alpha-5/beta-1 (ITGA5:ITGB1). The recruitment of the retriever complex to the endosomal membrane involves CCC and WASH complexes. In the endosomes, drives the retriever and recycling of NxxY-motif-containing cargo proteins by coupling to SNX17, a cargo essential for the homeostatic maintenance of numerous cell surface proteins associated with processes that include cell migration, cell adhesion, nutrient supply and cell signaling.</text>
</comment>
<dbReference type="Gene3D" id="2.60.40.640">
    <property type="match status" value="2"/>
</dbReference>
<gene>
    <name evidence="7" type="ORF">XAT740_LOCUS27049</name>
</gene>
<dbReference type="SUPFAM" id="SSF81296">
    <property type="entry name" value="E set domains"/>
    <property type="match status" value="1"/>
</dbReference>
<dbReference type="Pfam" id="PF03643">
    <property type="entry name" value="Vps26"/>
    <property type="match status" value="1"/>
</dbReference>
<protein>
    <recommendedName>
        <fullName evidence="4">Vacuolar protein sorting-associated protein 26C</fullName>
    </recommendedName>
</protein>
<evidence type="ECO:0000313" key="7">
    <source>
        <dbReference type="EMBL" id="CAF1266324.1"/>
    </source>
</evidence>
<evidence type="ECO:0000256" key="4">
    <source>
        <dbReference type="ARBA" id="ARBA00067597"/>
    </source>
</evidence>
<keyword evidence="3" id="KW-0967">Endosome</keyword>
<dbReference type="GO" id="GO:0005768">
    <property type="term" value="C:endosome"/>
    <property type="evidence" value="ECO:0007669"/>
    <property type="project" value="UniProtKB-SubCell"/>
</dbReference>
<comment type="similarity">
    <text evidence="2">Belongs to the VPS26 family.</text>
</comment>
<evidence type="ECO:0000256" key="1">
    <source>
        <dbReference type="ARBA" id="ARBA00004177"/>
    </source>
</evidence>
<comment type="caution">
    <text evidence="7">The sequence shown here is derived from an EMBL/GenBank/DDBJ whole genome shotgun (WGS) entry which is preliminary data.</text>
</comment>
<dbReference type="Proteomes" id="UP000663828">
    <property type="component" value="Unassembled WGS sequence"/>
</dbReference>